<dbReference type="Pfam" id="PF01546">
    <property type="entry name" value="Peptidase_M20"/>
    <property type="match status" value="1"/>
</dbReference>
<dbReference type="AlphaFoldDB" id="A0A5A7V3X3"/>
<keyword evidence="4" id="KW-0378">Hydrolase</keyword>
<evidence type="ECO:0000313" key="5">
    <source>
        <dbReference type="EMBL" id="KAA0062723.1"/>
    </source>
</evidence>
<dbReference type="SUPFAM" id="SSF53187">
    <property type="entry name" value="Zn-dependent exopeptidases"/>
    <property type="match status" value="1"/>
</dbReference>
<gene>
    <name evidence="5" type="ORF">E6C27_scaffold382G00510</name>
</gene>
<keyword evidence="4" id="KW-0326">Glycosidase</keyword>
<dbReference type="EMBL" id="SSTE01004182">
    <property type="protein sequence ID" value="KAA0062723.1"/>
    <property type="molecule type" value="Genomic_DNA"/>
</dbReference>
<dbReference type="Gene3D" id="3.40.630.10">
    <property type="entry name" value="Zn peptidases"/>
    <property type="match status" value="1"/>
</dbReference>
<evidence type="ECO:0000256" key="2">
    <source>
        <dbReference type="ARBA" id="ARBA00023277"/>
    </source>
</evidence>
<keyword evidence="2 4" id="KW-0119">Carbohydrate metabolism</keyword>
<accession>A0A5A7V3X3</accession>
<evidence type="ECO:0000256" key="4">
    <source>
        <dbReference type="RuleBase" id="RU000509"/>
    </source>
</evidence>
<dbReference type="InterPro" id="IPR052083">
    <property type="entry name" value="Aminoacylase-1_M20A"/>
</dbReference>
<dbReference type="PANTHER" id="PTHR45892">
    <property type="entry name" value="AMINOACYLASE-1"/>
    <property type="match status" value="1"/>
</dbReference>
<sequence>MLVIFQSQGVVISYWLLDDLNKTLSLNTYISISLMLLGLFCSRKDMMKFLKPKFLSSKVEEALDHEWFREVPLPKSKEFMPTFPAQHARDRKSIGLGPFGELRYPAHPFADGRGMFPQICEFHCYDKYIHSQYADDESDQDSPVSRFQRYLIIKTAHPDPDYASVVAFLISQAQEIGLHTQVLEFGPGKPLLLVTWYGSNPSLPSVLLNSHMDSVPFEPSKWLHPPFSAVRTSDGKIFARGSQDDM</sequence>
<comment type="catalytic activity">
    <reaction evidence="4">
        <text>Hydrolysis of (1-&gt;4)-alpha-D-glucosidic linkages in polysaccharides so as to remove successive maltose units from the non-reducing ends of the chains.</text>
        <dbReference type="EC" id="3.2.1.2"/>
    </reaction>
</comment>
<dbReference type="Pfam" id="PF01373">
    <property type="entry name" value="Glyco_hydro_14"/>
    <property type="match status" value="1"/>
</dbReference>
<dbReference type="Proteomes" id="UP000321393">
    <property type="component" value="Unassembled WGS sequence"/>
</dbReference>
<dbReference type="PANTHER" id="PTHR45892:SF3">
    <property type="entry name" value="PUTATIVE-RELATED"/>
    <property type="match status" value="1"/>
</dbReference>
<comment type="caution">
    <text evidence="5">The sequence shown here is derived from an EMBL/GenBank/DDBJ whole genome shotgun (WGS) entry which is preliminary data.</text>
</comment>
<dbReference type="SUPFAM" id="SSF51445">
    <property type="entry name" value="(Trans)glycosidases"/>
    <property type="match status" value="1"/>
</dbReference>
<dbReference type="EC" id="3.2.1.2" evidence="4"/>
<keyword evidence="3 4" id="KW-0624">Polysaccharide degradation</keyword>
<dbReference type="GO" id="GO:0000272">
    <property type="term" value="P:polysaccharide catabolic process"/>
    <property type="evidence" value="ECO:0007669"/>
    <property type="project" value="UniProtKB-KW"/>
</dbReference>
<dbReference type="InterPro" id="IPR017853">
    <property type="entry name" value="GH"/>
</dbReference>
<name>A0A5A7V3X3_CUCMM</name>
<dbReference type="GO" id="GO:0004046">
    <property type="term" value="F:aminoacylase activity"/>
    <property type="evidence" value="ECO:0007669"/>
    <property type="project" value="TreeGrafter"/>
</dbReference>
<evidence type="ECO:0000313" key="6">
    <source>
        <dbReference type="Proteomes" id="UP000321393"/>
    </source>
</evidence>
<dbReference type="OrthoDB" id="648396at2759"/>
<dbReference type="Gene3D" id="3.20.20.80">
    <property type="entry name" value="Glycosidases"/>
    <property type="match status" value="1"/>
</dbReference>
<dbReference type="InterPro" id="IPR002933">
    <property type="entry name" value="Peptidase_M20"/>
</dbReference>
<proteinExistence type="inferred from homology"/>
<evidence type="ECO:0000256" key="3">
    <source>
        <dbReference type="ARBA" id="ARBA00023326"/>
    </source>
</evidence>
<dbReference type="InterPro" id="IPR001554">
    <property type="entry name" value="Glyco_hydro_14"/>
</dbReference>
<comment type="similarity">
    <text evidence="1 4">Belongs to the glycosyl hydrolase 14 family.</text>
</comment>
<reference evidence="5 6" key="1">
    <citation type="submission" date="2019-08" db="EMBL/GenBank/DDBJ databases">
        <title>Draft genome sequences of two oriental melons (Cucumis melo L. var makuwa).</title>
        <authorList>
            <person name="Kwon S.-Y."/>
        </authorList>
    </citation>
    <scope>NUCLEOTIDE SEQUENCE [LARGE SCALE GENOMIC DNA]</scope>
    <source>
        <strain evidence="6">cv. SW 3</strain>
        <tissue evidence="5">Leaf</tissue>
    </source>
</reference>
<protein>
    <recommendedName>
        <fullName evidence="4">Beta-amylase</fullName>
        <ecNumber evidence="4">3.2.1.2</ecNumber>
    </recommendedName>
</protein>
<dbReference type="GO" id="GO:0016161">
    <property type="term" value="F:beta-amylase activity"/>
    <property type="evidence" value="ECO:0007669"/>
    <property type="project" value="UniProtKB-EC"/>
</dbReference>
<evidence type="ECO:0000256" key="1">
    <source>
        <dbReference type="ARBA" id="ARBA00005652"/>
    </source>
</evidence>
<dbReference type="STRING" id="1194695.A0A5A7V3X3"/>
<organism evidence="5 6">
    <name type="scientific">Cucumis melo var. makuwa</name>
    <name type="common">Oriental melon</name>
    <dbReference type="NCBI Taxonomy" id="1194695"/>
    <lineage>
        <taxon>Eukaryota</taxon>
        <taxon>Viridiplantae</taxon>
        <taxon>Streptophyta</taxon>
        <taxon>Embryophyta</taxon>
        <taxon>Tracheophyta</taxon>
        <taxon>Spermatophyta</taxon>
        <taxon>Magnoliopsida</taxon>
        <taxon>eudicotyledons</taxon>
        <taxon>Gunneridae</taxon>
        <taxon>Pentapetalae</taxon>
        <taxon>rosids</taxon>
        <taxon>fabids</taxon>
        <taxon>Cucurbitales</taxon>
        <taxon>Cucurbitaceae</taxon>
        <taxon>Benincaseae</taxon>
        <taxon>Cucumis</taxon>
    </lineage>
</organism>